<evidence type="ECO:0000256" key="5">
    <source>
        <dbReference type="ARBA" id="ARBA00022840"/>
    </source>
</evidence>
<reference evidence="14 15" key="1">
    <citation type="journal article" date="2018" name="ISME J.">
        <title>A methanotrophic archaeon couples anaerobic oxidation of methane to Fe(III) reduction.</title>
        <authorList>
            <person name="Cai C."/>
            <person name="Leu A.O."/>
            <person name="Xie G.J."/>
            <person name="Guo J."/>
            <person name="Feng Y."/>
            <person name="Zhao J.X."/>
            <person name="Tyson G.W."/>
            <person name="Yuan Z."/>
            <person name="Hu S."/>
        </authorList>
    </citation>
    <scope>NUCLEOTIDE SEQUENCE [LARGE SCALE GENOMIC DNA]</scope>
    <source>
        <strain evidence="14">FeB_12</strain>
    </source>
</reference>
<dbReference type="Gene3D" id="1.10.10.160">
    <property type="match status" value="1"/>
</dbReference>
<evidence type="ECO:0000259" key="12">
    <source>
        <dbReference type="PROSITE" id="PS51198"/>
    </source>
</evidence>
<keyword evidence="3 11" id="KW-0378">Hydrolase</keyword>
<evidence type="ECO:0000313" key="15">
    <source>
        <dbReference type="Proteomes" id="UP000250918"/>
    </source>
</evidence>
<dbReference type="PANTHER" id="PTHR11070:SF2">
    <property type="entry name" value="ATP-DEPENDENT DNA HELICASE SRS2"/>
    <property type="match status" value="1"/>
</dbReference>
<keyword evidence="2 11" id="KW-0547">Nucleotide-binding</keyword>
<dbReference type="InterPro" id="IPR014017">
    <property type="entry name" value="DNA_helicase_UvrD-like_C"/>
</dbReference>
<keyword evidence="7" id="KW-0413">Isomerase</keyword>
<dbReference type="PANTHER" id="PTHR11070">
    <property type="entry name" value="UVRD / RECB / PCRA DNA HELICASE FAMILY MEMBER"/>
    <property type="match status" value="1"/>
</dbReference>
<dbReference type="Gene3D" id="1.10.486.10">
    <property type="entry name" value="PCRA, domain 4"/>
    <property type="match status" value="1"/>
</dbReference>
<evidence type="ECO:0000256" key="6">
    <source>
        <dbReference type="ARBA" id="ARBA00023125"/>
    </source>
</evidence>
<dbReference type="EMBL" id="PQAP01000002">
    <property type="protein sequence ID" value="PWB76327.1"/>
    <property type="molecule type" value="Genomic_DNA"/>
</dbReference>
<comment type="catalytic activity">
    <reaction evidence="10">
        <text>ATP + H2O = ADP + phosphate + H(+)</text>
        <dbReference type="Rhea" id="RHEA:13065"/>
        <dbReference type="ChEBI" id="CHEBI:15377"/>
        <dbReference type="ChEBI" id="CHEBI:15378"/>
        <dbReference type="ChEBI" id="CHEBI:30616"/>
        <dbReference type="ChEBI" id="CHEBI:43474"/>
        <dbReference type="ChEBI" id="CHEBI:456216"/>
        <dbReference type="EC" id="5.6.2.4"/>
    </reaction>
</comment>
<dbReference type="Pfam" id="PF00580">
    <property type="entry name" value="UvrD-helicase"/>
    <property type="match status" value="1"/>
</dbReference>
<dbReference type="InterPro" id="IPR000212">
    <property type="entry name" value="DNA_helicase_UvrD/REP"/>
</dbReference>
<dbReference type="AlphaFoldDB" id="A0A855XDH4"/>
<dbReference type="CDD" id="cd17932">
    <property type="entry name" value="DEXQc_UvrD"/>
    <property type="match status" value="1"/>
</dbReference>
<evidence type="ECO:0000256" key="7">
    <source>
        <dbReference type="ARBA" id="ARBA00023235"/>
    </source>
</evidence>
<comment type="catalytic activity">
    <reaction evidence="8">
        <text>Couples ATP hydrolysis with the unwinding of duplex DNA by translocating in the 3'-5' direction.</text>
        <dbReference type="EC" id="5.6.2.4"/>
    </reaction>
</comment>
<feature type="binding site" evidence="11">
    <location>
        <begin position="27"/>
        <end position="34"/>
    </location>
    <ligand>
        <name>ATP</name>
        <dbReference type="ChEBI" id="CHEBI:30616"/>
    </ligand>
</feature>
<evidence type="ECO:0000313" key="14">
    <source>
        <dbReference type="EMBL" id="PWB76327.1"/>
    </source>
</evidence>
<dbReference type="SUPFAM" id="SSF52540">
    <property type="entry name" value="P-loop containing nucleoside triphosphate hydrolases"/>
    <property type="match status" value="1"/>
</dbReference>
<dbReference type="GO" id="GO:0005829">
    <property type="term" value="C:cytosol"/>
    <property type="evidence" value="ECO:0007669"/>
    <property type="project" value="TreeGrafter"/>
</dbReference>
<evidence type="ECO:0000256" key="2">
    <source>
        <dbReference type="ARBA" id="ARBA00022741"/>
    </source>
</evidence>
<keyword evidence="6" id="KW-0238">DNA-binding</keyword>
<keyword evidence="5 11" id="KW-0067">ATP-binding</keyword>
<accession>A0A855XDH4</accession>
<dbReference type="GO" id="GO:0033202">
    <property type="term" value="C:DNA helicase complex"/>
    <property type="evidence" value="ECO:0007669"/>
    <property type="project" value="TreeGrafter"/>
</dbReference>
<evidence type="ECO:0000256" key="9">
    <source>
        <dbReference type="ARBA" id="ARBA00034808"/>
    </source>
</evidence>
<dbReference type="InterPro" id="IPR027417">
    <property type="entry name" value="P-loop_NTPase"/>
</dbReference>
<evidence type="ECO:0000259" key="13">
    <source>
        <dbReference type="PROSITE" id="PS51217"/>
    </source>
</evidence>
<sequence>MNRLLDDLNPHQLEAVTATDGPLLVIAGAGSGKTRVLTRRLAHILTEQLAEPYQMLAVTFTNKAAGEMKQRVNQLMGTEIPELNVSTFHSFCARLLRREAAAIGYDSQFTIFDQEDSLTLVKNCVKELGIAESQFPAKGQQGKISDAKNQLIGPEEFASQSSGWFESRTALIYSLYQKKLRGCDGMDFDDLLFNAVTILKSNREIGEKYRNRFRYILVDEYQDTNRVQYLLLKYLLGEHQNICVVGDEDQSIYGWRGADIRNILEFEKDFPGAKIIKLEQNYRSTNNILKAASAVIRNNSARKAKTLWADSEDGDKVTLLAVDSAEDEAVRVIDQTEGLRGQSSLKETVILYRTNAQSRAFEEQLRRRNLPYQIIGGVSFYQRKEIKDLIAYLKLIANPKDDVSFQRIINYPKRGIGDKTIDTIAQLAREKGCSMFQVAQDGSLHSDLFGKIKRIEPFTRLIEKYRSRADAEPIDILAGDLVAELNLIEELRAEDATLGESRVENIEAFIEGAAEFARHHAEGKLVDYLADISLYTDLDSYREVEDKLTLMSLHSAKGLEFDNVFIVGLEEGLFPLQKAMVDPMELEEERRLFYVGATRARKRLFLSTATTRYRFGEVQSMPSRFIKEIPESLLDRRDWRLRQHYEYATDQPGLFAAAAAASASANGKGERYYDYDDESPFKVGRIVSHPTFGRGTILQKDGYGDSLRLEIMFTGLGVKKIMAKFAKLKVIG</sequence>
<name>A0A855XDH4_9BACT</name>
<organism evidence="14 15">
    <name type="scientific">candidate division GN15 bacterium</name>
    <dbReference type="NCBI Taxonomy" id="2072418"/>
    <lineage>
        <taxon>Bacteria</taxon>
        <taxon>candidate division GN15</taxon>
    </lineage>
</organism>
<evidence type="ECO:0000256" key="4">
    <source>
        <dbReference type="ARBA" id="ARBA00022806"/>
    </source>
</evidence>
<evidence type="ECO:0000256" key="10">
    <source>
        <dbReference type="ARBA" id="ARBA00048988"/>
    </source>
</evidence>
<comment type="caution">
    <text evidence="14">The sequence shown here is derived from an EMBL/GenBank/DDBJ whole genome shotgun (WGS) entry which is preliminary data.</text>
</comment>
<dbReference type="GO" id="GO:0016787">
    <property type="term" value="F:hydrolase activity"/>
    <property type="evidence" value="ECO:0007669"/>
    <property type="project" value="UniProtKB-UniRule"/>
</dbReference>
<dbReference type="EC" id="5.6.2.4" evidence="9"/>
<dbReference type="PROSITE" id="PS51217">
    <property type="entry name" value="UVRD_HELICASE_CTER"/>
    <property type="match status" value="1"/>
</dbReference>
<dbReference type="GO" id="GO:0043138">
    <property type="term" value="F:3'-5' DNA helicase activity"/>
    <property type="evidence" value="ECO:0007669"/>
    <property type="project" value="UniProtKB-EC"/>
</dbReference>
<feature type="domain" description="UvrD-like helicase C-terminal" evidence="13">
    <location>
        <begin position="286"/>
        <end position="558"/>
    </location>
</feature>
<dbReference type="Gene3D" id="3.40.50.300">
    <property type="entry name" value="P-loop containing nucleotide triphosphate hydrolases"/>
    <property type="match status" value="2"/>
</dbReference>
<dbReference type="GO" id="GO:0003677">
    <property type="term" value="F:DNA binding"/>
    <property type="evidence" value="ECO:0007669"/>
    <property type="project" value="UniProtKB-KW"/>
</dbReference>
<dbReference type="InterPro" id="IPR013986">
    <property type="entry name" value="DExx_box_DNA_helicase_dom_sf"/>
</dbReference>
<evidence type="ECO:0000256" key="11">
    <source>
        <dbReference type="PROSITE-ProRule" id="PRU00560"/>
    </source>
</evidence>
<evidence type="ECO:0000256" key="3">
    <source>
        <dbReference type="ARBA" id="ARBA00022801"/>
    </source>
</evidence>
<protein>
    <recommendedName>
        <fullName evidence="9">DNA 3'-5' helicase</fullName>
        <ecNumber evidence="9">5.6.2.4</ecNumber>
    </recommendedName>
</protein>
<dbReference type="CDD" id="cd18807">
    <property type="entry name" value="SF1_C_UvrD"/>
    <property type="match status" value="1"/>
</dbReference>
<dbReference type="FunFam" id="1.10.486.10:FF:000003">
    <property type="entry name" value="ATP-dependent DNA helicase"/>
    <property type="match status" value="1"/>
</dbReference>
<dbReference type="Proteomes" id="UP000250918">
    <property type="component" value="Unassembled WGS sequence"/>
</dbReference>
<dbReference type="Pfam" id="PF13361">
    <property type="entry name" value="UvrD_C"/>
    <property type="match status" value="1"/>
</dbReference>
<comment type="similarity">
    <text evidence="1">Belongs to the helicase family. UvrD subfamily.</text>
</comment>
<dbReference type="Pfam" id="PF21196">
    <property type="entry name" value="PcrA_UvrD_tudor"/>
    <property type="match status" value="1"/>
</dbReference>
<dbReference type="GO" id="GO:0005524">
    <property type="term" value="F:ATP binding"/>
    <property type="evidence" value="ECO:0007669"/>
    <property type="project" value="UniProtKB-UniRule"/>
</dbReference>
<evidence type="ECO:0000256" key="1">
    <source>
        <dbReference type="ARBA" id="ARBA00009922"/>
    </source>
</evidence>
<dbReference type="InterPro" id="IPR014016">
    <property type="entry name" value="UvrD-like_ATP-bd"/>
</dbReference>
<proteinExistence type="inferred from homology"/>
<keyword evidence="4 11" id="KW-0347">Helicase</keyword>
<gene>
    <name evidence="14" type="ORF">C3F09_00635</name>
</gene>
<dbReference type="GO" id="GO:0000725">
    <property type="term" value="P:recombinational repair"/>
    <property type="evidence" value="ECO:0007669"/>
    <property type="project" value="TreeGrafter"/>
</dbReference>
<feature type="domain" description="UvrD-like helicase ATP-binding" evidence="12">
    <location>
        <begin position="6"/>
        <end position="285"/>
    </location>
</feature>
<evidence type="ECO:0000256" key="8">
    <source>
        <dbReference type="ARBA" id="ARBA00034617"/>
    </source>
</evidence>
<dbReference type="PROSITE" id="PS51198">
    <property type="entry name" value="UVRD_HELICASE_ATP_BIND"/>
    <property type="match status" value="1"/>
</dbReference>